<organism evidence="2">
    <name type="scientific">Soboliphyme baturini</name>
    <dbReference type="NCBI Taxonomy" id="241478"/>
    <lineage>
        <taxon>Eukaryota</taxon>
        <taxon>Metazoa</taxon>
        <taxon>Ecdysozoa</taxon>
        <taxon>Nematoda</taxon>
        <taxon>Enoplea</taxon>
        <taxon>Dorylaimia</taxon>
        <taxon>Dioctophymatida</taxon>
        <taxon>Dioctophymatoidea</taxon>
        <taxon>Soboliphymatidae</taxon>
        <taxon>Soboliphyme</taxon>
    </lineage>
</organism>
<dbReference type="WBParaSite" id="SBAD_0001325101-mRNA-1">
    <property type="protein sequence ID" value="SBAD_0001325101-mRNA-1"/>
    <property type="gene ID" value="SBAD_0001325101"/>
</dbReference>
<accession>A0A183JAE0</accession>
<proteinExistence type="predicted"/>
<feature type="transmembrane region" description="Helical" evidence="1">
    <location>
        <begin position="56"/>
        <end position="78"/>
    </location>
</feature>
<evidence type="ECO:0000313" key="2">
    <source>
        <dbReference type="WBParaSite" id="SBAD_0001325101-mRNA-1"/>
    </source>
</evidence>
<protein>
    <submittedName>
        <fullName evidence="2">ArAE_2_N domain-containing protein</fullName>
    </submittedName>
</protein>
<keyword evidence="1" id="KW-1133">Transmembrane helix</keyword>
<dbReference type="AlphaFoldDB" id="A0A183JAE0"/>
<name>A0A183JAE0_9BILA</name>
<reference evidence="2" key="1">
    <citation type="submission" date="2016-06" db="UniProtKB">
        <authorList>
            <consortium name="WormBaseParasite"/>
        </authorList>
    </citation>
    <scope>IDENTIFICATION</scope>
</reference>
<keyword evidence="1" id="KW-0812">Transmembrane</keyword>
<keyword evidence="1" id="KW-0472">Membrane</keyword>
<evidence type="ECO:0000256" key="1">
    <source>
        <dbReference type="SAM" id="Phobius"/>
    </source>
</evidence>
<sequence>LSHVAVWGSIASWILFLLIYCNLWPVFPIAPEMAGMVQSLCPCFSSLDGVMFTSGVFWAGLLFIPLATLLMDFVYKVYGLLKFSLYKRFSIDDSFSIRRTLFRTLADEIRELELSHIDASSVMPKLIRSSRFVCDLLLRLKAFFLFLSQTNQGMPTRRKRLCETAQLLRNVFRRTASGISLGQEMQHGFAFSQEEHGFISQSDIIRAYDSTKPKPEGK</sequence>
<feature type="transmembrane region" description="Helical" evidence="1">
    <location>
        <begin position="7"/>
        <end position="27"/>
    </location>
</feature>